<dbReference type="InterPro" id="IPR013822">
    <property type="entry name" value="Signal_recog_particl_SRP54_hlx"/>
</dbReference>
<keyword evidence="3 9" id="KW-0378">Hydrolase</keyword>
<name>A0ABV6YZ59_UNCC1</name>
<evidence type="ECO:0000256" key="7">
    <source>
        <dbReference type="ARBA" id="ARBA00023274"/>
    </source>
</evidence>
<keyword evidence="4 9" id="KW-0694">RNA-binding</keyword>
<feature type="binding site" evidence="9">
    <location>
        <begin position="247"/>
        <end position="250"/>
    </location>
    <ligand>
        <name>GTP</name>
        <dbReference type="ChEBI" id="CHEBI:37565"/>
    </ligand>
</feature>
<dbReference type="PROSITE" id="PS00300">
    <property type="entry name" value="SRP54"/>
    <property type="match status" value="1"/>
</dbReference>
<comment type="catalytic activity">
    <reaction evidence="8 9">
        <text>GTP + H2O = GDP + phosphate + H(+)</text>
        <dbReference type="Rhea" id="RHEA:19669"/>
        <dbReference type="ChEBI" id="CHEBI:15377"/>
        <dbReference type="ChEBI" id="CHEBI:15378"/>
        <dbReference type="ChEBI" id="CHEBI:37565"/>
        <dbReference type="ChEBI" id="CHEBI:43474"/>
        <dbReference type="ChEBI" id="CHEBI:58189"/>
        <dbReference type="EC" id="3.6.5.4"/>
    </reaction>
</comment>
<feature type="binding site" evidence="9">
    <location>
        <begin position="107"/>
        <end position="114"/>
    </location>
    <ligand>
        <name>GTP</name>
        <dbReference type="ChEBI" id="CHEBI:37565"/>
    </ligand>
</feature>
<dbReference type="CDD" id="cd18539">
    <property type="entry name" value="SRP_G"/>
    <property type="match status" value="1"/>
</dbReference>
<dbReference type="InterPro" id="IPR004125">
    <property type="entry name" value="Signal_recog_particle_SRP54_M"/>
</dbReference>
<evidence type="ECO:0000256" key="4">
    <source>
        <dbReference type="ARBA" id="ARBA00022884"/>
    </source>
</evidence>
<evidence type="ECO:0000256" key="5">
    <source>
        <dbReference type="ARBA" id="ARBA00023134"/>
    </source>
</evidence>
<keyword evidence="5 9" id="KW-0342">GTP-binding</keyword>
<dbReference type="PANTHER" id="PTHR11564:SF5">
    <property type="entry name" value="SIGNAL RECOGNITION PARTICLE SUBUNIT SRP54"/>
    <property type="match status" value="1"/>
</dbReference>
<dbReference type="Gene3D" id="3.40.50.300">
    <property type="entry name" value="P-loop containing nucleotide triphosphate hydrolases"/>
    <property type="match status" value="1"/>
</dbReference>
<keyword evidence="6 9" id="KW-0733">Signal recognition particle</keyword>
<evidence type="ECO:0000313" key="12">
    <source>
        <dbReference type="Proteomes" id="UP001594351"/>
    </source>
</evidence>
<dbReference type="InterPro" id="IPR003593">
    <property type="entry name" value="AAA+_ATPase"/>
</dbReference>
<feature type="domain" description="SRP54-type proteins GTP-binding" evidence="10">
    <location>
        <begin position="268"/>
        <end position="281"/>
    </location>
</feature>
<dbReference type="Gene3D" id="1.20.120.140">
    <property type="entry name" value="Signal recognition particle SRP54, nucleotide-binding domain"/>
    <property type="match status" value="1"/>
</dbReference>
<comment type="caution">
    <text evidence="11">The sequence shown here is derived from an EMBL/GenBank/DDBJ whole genome shotgun (WGS) entry which is preliminary data.</text>
</comment>
<dbReference type="SUPFAM" id="SSF47446">
    <property type="entry name" value="Signal peptide-binding domain"/>
    <property type="match status" value="1"/>
</dbReference>
<dbReference type="SMART" id="SM00963">
    <property type="entry name" value="SRP54_N"/>
    <property type="match status" value="1"/>
</dbReference>
<dbReference type="HAMAP" id="MF_00306">
    <property type="entry name" value="SRP54"/>
    <property type="match status" value="1"/>
</dbReference>
<feature type="binding site" evidence="9">
    <location>
        <begin position="189"/>
        <end position="193"/>
    </location>
    <ligand>
        <name>GTP</name>
        <dbReference type="ChEBI" id="CHEBI:37565"/>
    </ligand>
</feature>
<dbReference type="Pfam" id="PF00448">
    <property type="entry name" value="SRP54"/>
    <property type="match status" value="1"/>
</dbReference>
<proteinExistence type="inferred from homology"/>
<evidence type="ECO:0000259" key="10">
    <source>
        <dbReference type="PROSITE" id="PS00300"/>
    </source>
</evidence>
<dbReference type="Pfam" id="PF02978">
    <property type="entry name" value="SRP_SPB"/>
    <property type="match status" value="1"/>
</dbReference>
<sequence length="441" mass="49487">MFDNLQDRLDGIFKKLRRQAKLNENNVKDALREVRLALLEADVNYKVVKDFIEQVNQRAVGTEVLRSLTPGQQMIKIVHEELIALMGSSHQRLNFGSQPPTVIMMVGLQGSGKTTTCGKLAHSLITDRKRPIMVAADVYRPAADEQLRTIGRSLNVEVFSPGTHLSPVIISQKALNHAQMHGFDPVILDTAGRLHVDEQLMEELVQIKKMVTPTEILFVADAMTGQDAVNVAQKFDELLDLSGIILTKMDGDARGGAALSIRAVTGKPIKFIGVGEKFDLLEPFHPDRMASRILGMGDVLTLIEKAETAIDKEKAQELARKIKKQEFSLKDFQDQLRQIKKMGPLDQIFNMIPGMSKMNVGKELEDSEGELKKIDAIINSMTMRERESIDIINLSRKKRIARGSATSVQEVNRLLKQFVQMRKMMKRFTSGNKPMNLGMFR</sequence>
<comment type="subunit">
    <text evidence="9">Part of the signal recognition particle protein translocation system, which is composed of SRP and FtsY.</text>
</comment>
<evidence type="ECO:0000256" key="2">
    <source>
        <dbReference type="ARBA" id="ARBA00022741"/>
    </source>
</evidence>
<dbReference type="Gene3D" id="1.10.260.30">
    <property type="entry name" value="Signal recognition particle, SRP54 subunit, M-domain"/>
    <property type="match status" value="1"/>
</dbReference>
<dbReference type="SMART" id="SM00962">
    <property type="entry name" value="SRP54"/>
    <property type="match status" value="1"/>
</dbReference>
<reference evidence="11 12" key="1">
    <citation type="submission" date="2024-09" db="EMBL/GenBank/DDBJ databases">
        <title>Laminarin stimulates single cell rates of sulfate reduction while oxygen inhibits transcriptomic activity in coastal marine sediment.</title>
        <authorList>
            <person name="Lindsay M."/>
            <person name="Orcutt B."/>
            <person name="Emerson D."/>
            <person name="Stepanauskas R."/>
            <person name="D'Angelo T."/>
        </authorList>
    </citation>
    <scope>NUCLEOTIDE SEQUENCE [LARGE SCALE GENOMIC DNA]</scope>
    <source>
        <strain evidence="11">SAG AM-311-K15</strain>
    </source>
</reference>
<dbReference type="SUPFAM" id="SSF52540">
    <property type="entry name" value="P-loop containing nucleoside triphosphate hydrolases"/>
    <property type="match status" value="1"/>
</dbReference>
<evidence type="ECO:0000256" key="1">
    <source>
        <dbReference type="ARBA" id="ARBA00005450"/>
    </source>
</evidence>
<comment type="function">
    <text evidence="9">Involved in targeting and insertion of nascent membrane proteins into the cytoplasmic membrane. Binds to the hydrophobic signal sequence of the ribosome-nascent chain (RNC) as it emerges from the ribosomes. The SRP-RNC complex is then targeted to the cytoplasmic membrane where it interacts with the SRP receptor FtsY.</text>
</comment>
<dbReference type="InterPro" id="IPR000897">
    <property type="entry name" value="SRP54_GTPase_dom"/>
</dbReference>
<evidence type="ECO:0000313" key="11">
    <source>
        <dbReference type="EMBL" id="MFC1851485.1"/>
    </source>
</evidence>
<organism evidence="11 12">
    <name type="scientific">candidate division CSSED10-310 bacterium</name>
    <dbReference type="NCBI Taxonomy" id="2855610"/>
    <lineage>
        <taxon>Bacteria</taxon>
        <taxon>Bacteria division CSSED10-310</taxon>
    </lineage>
</organism>
<dbReference type="InterPro" id="IPR022941">
    <property type="entry name" value="SRP54"/>
</dbReference>
<dbReference type="InterPro" id="IPR036891">
    <property type="entry name" value="Signal_recog_part_SRP54_M_sf"/>
</dbReference>
<dbReference type="Proteomes" id="UP001594351">
    <property type="component" value="Unassembled WGS sequence"/>
</dbReference>
<keyword evidence="7 9" id="KW-0687">Ribonucleoprotein</keyword>
<dbReference type="SMART" id="SM00382">
    <property type="entry name" value="AAA"/>
    <property type="match status" value="1"/>
</dbReference>
<comment type="similarity">
    <text evidence="1 9">Belongs to the GTP-binding SRP family. SRP54 subfamily.</text>
</comment>
<comment type="subcellular location">
    <subcellularLocation>
        <location evidence="9">Cytoplasm</location>
    </subcellularLocation>
    <text evidence="9">The SRP-RNC complex is targeted to the cytoplasmic membrane.</text>
</comment>
<protein>
    <recommendedName>
        <fullName evidence="9">Signal recognition particle protein</fullName>
        <ecNumber evidence="9">3.6.5.4</ecNumber>
    </recommendedName>
    <alternativeName>
        <fullName evidence="9">Fifty-four homolog</fullName>
    </alternativeName>
</protein>
<evidence type="ECO:0000256" key="6">
    <source>
        <dbReference type="ARBA" id="ARBA00023135"/>
    </source>
</evidence>
<accession>A0ABV6YZ59</accession>
<evidence type="ECO:0000256" key="3">
    <source>
        <dbReference type="ARBA" id="ARBA00022801"/>
    </source>
</evidence>
<dbReference type="InterPro" id="IPR042101">
    <property type="entry name" value="SRP54_N_sf"/>
</dbReference>
<evidence type="ECO:0000256" key="8">
    <source>
        <dbReference type="ARBA" id="ARBA00048027"/>
    </source>
</evidence>
<dbReference type="PANTHER" id="PTHR11564">
    <property type="entry name" value="SIGNAL RECOGNITION PARTICLE 54K PROTEIN SRP54"/>
    <property type="match status" value="1"/>
</dbReference>
<keyword evidence="9" id="KW-0963">Cytoplasm</keyword>
<dbReference type="EMBL" id="JBHPBY010000193">
    <property type="protein sequence ID" value="MFC1851485.1"/>
    <property type="molecule type" value="Genomic_DNA"/>
</dbReference>
<dbReference type="InterPro" id="IPR027417">
    <property type="entry name" value="P-loop_NTPase"/>
</dbReference>
<gene>
    <name evidence="9 11" type="primary">ffh</name>
    <name evidence="11" type="ORF">ACFL27_14915</name>
</gene>
<dbReference type="NCBIfam" id="TIGR00959">
    <property type="entry name" value="ffh"/>
    <property type="match status" value="1"/>
</dbReference>
<keyword evidence="2 9" id="KW-0547">Nucleotide-binding</keyword>
<comment type="domain">
    <text evidence="9">Composed of three domains: the N-terminal N domain, which is responsible for interactions with the ribosome, the central G domain, which binds GTP, and the C-terminal M domain, which binds the RNA and the signal sequence of the RNC.</text>
</comment>
<dbReference type="InterPro" id="IPR004780">
    <property type="entry name" value="SRP"/>
</dbReference>
<keyword evidence="12" id="KW-1185">Reference proteome</keyword>
<dbReference type="EC" id="3.6.5.4" evidence="9"/>
<evidence type="ECO:0000256" key="9">
    <source>
        <dbReference type="HAMAP-Rule" id="MF_00306"/>
    </source>
</evidence>
<dbReference type="Pfam" id="PF02881">
    <property type="entry name" value="SRP54_N"/>
    <property type="match status" value="1"/>
</dbReference>